<dbReference type="AlphaFoldDB" id="A0A2A2H3H4"/>
<comment type="caution">
    <text evidence="1">The sequence shown here is derived from an EMBL/GenBank/DDBJ whole genome shotgun (WGS) entry which is preliminary data.</text>
</comment>
<proteinExistence type="predicted"/>
<dbReference type="InterPro" id="IPR029063">
    <property type="entry name" value="SAM-dependent_MTases_sf"/>
</dbReference>
<evidence type="ECO:0000313" key="2">
    <source>
        <dbReference type="Proteomes" id="UP000217784"/>
    </source>
</evidence>
<organism evidence="1 2">
    <name type="scientific">Methanobacterium bryantii</name>
    <dbReference type="NCBI Taxonomy" id="2161"/>
    <lineage>
        <taxon>Archaea</taxon>
        <taxon>Methanobacteriati</taxon>
        <taxon>Methanobacteriota</taxon>
        <taxon>Methanomada group</taxon>
        <taxon>Methanobacteria</taxon>
        <taxon>Methanobacteriales</taxon>
        <taxon>Methanobacteriaceae</taxon>
        <taxon>Methanobacterium</taxon>
    </lineage>
</organism>
<dbReference type="SUPFAM" id="SSF53335">
    <property type="entry name" value="S-adenosyl-L-methionine-dependent methyltransferases"/>
    <property type="match status" value="1"/>
</dbReference>
<protein>
    <recommendedName>
        <fullName evidence="3">Methyltransferase</fullName>
    </recommendedName>
</protein>
<evidence type="ECO:0008006" key="3">
    <source>
        <dbReference type="Google" id="ProtNLM"/>
    </source>
</evidence>
<name>A0A2A2H3H4_METBR</name>
<keyword evidence="2" id="KW-1185">Reference proteome</keyword>
<dbReference type="PANTHER" id="PTHR43861:SF1">
    <property type="entry name" value="TRANS-ACONITATE 2-METHYLTRANSFERASE"/>
    <property type="match status" value="1"/>
</dbReference>
<dbReference type="Proteomes" id="UP000217784">
    <property type="component" value="Unassembled WGS sequence"/>
</dbReference>
<dbReference type="EMBL" id="LMVM01000033">
    <property type="protein sequence ID" value="PAV03927.1"/>
    <property type="molecule type" value="Genomic_DNA"/>
</dbReference>
<dbReference type="Pfam" id="PF13489">
    <property type="entry name" value="Methyltransf_23"/>
    <property type="match status" value="1"/>
</dbReference>
<gene>
    <name evidence="1" type="ORF">ASJ80_02615</name>
</gene>
<reference evidence="1 2" key="1">
    <citation type="journal article" date="2017" name="BMC Genomics">
        <title>Genomic analysis of methanogenic archaea reveals a shift towards energy conservation.</title>
        <authorList>
            <person name="Gilmore S.P."/>
            <person name="Henske J.K."/>
            <person name="Sexton J.A."/>
            <person name="Solomon K.V."/>
            <person name="Seppala S."/>
            <person name="Yoo J.I."/>
            <person name="Huyett L.M."/>
            <person name="Pressman A."/>
            <person name="Cogan J.Z."/>
            <person name="Kivenson V."/>
            <person name="Peng X."/>
            <person name="Tan Y."/>
            <person name="Valentine D.L."/>
            <person name="O'Malley M.A."/>
        </authorList>
    </citation>
    <scope>NUCLEOTIDE SEQUENCE [LARGE SCALE GENOMIC DNA]</scope>
    <source>
        <strain evidence="1 2">M.o.H.</strain>
    </source>
</reference>
<dbReference type="PANTHER" id="PTHR43861">
    <property type="entry name" value="TRANS-ACONITATE 2-METHYLTRANSFERASE-RELATED"/>
    <property type="match status" value="1"/>
</dbReference>
<dbReference type="Gene3D" id="3.40.50.150">
    <property type="entry name" value="Vaccinia Virus protein VP39"/>
    <property type="match status" value="1"/>
</dbReference>
<sequence>MFNSGESFEYLECSHCGCLQITHVPPNIEKYYSGKYYSFKRNYNKFLKHTLTTKRDEYALFKKNFLGKLLYKRYPHDLLFNIGKCNLKYDSKILDVGCGSGNLLYSLKNAGFGNLVGIDPYLKKEITSPRLKIVKKEIQEMSEKFDLIIFSHSLEHMDKHAEIIQKISNILNDGGYCIVSMPLKTDYIWDLYGTNWVQIDAPRHILIHSFKSFSTIIKNANLNVKSVEFNSNEFLFWGSEQYKRNIHLEAENSYANNPKGSIFTGKQIKEFKDNADNLNKRNSGDQAIFILEQ</sequence>
<dbReference type="CDD" id="cd02440">
    <property type="entry name" value="AdoMet_MTases"/>
    <property type="match status" value="1"/>
</dbReference>
<accession>A0A2A2H3H4</accession>
<evidence type="ECO:0000313" key="1">
    <source>
        <dbReference type="EMBL" id="PAV03927.1"/>
    </source>
</evidence>